<name>A0A2R8A880_9RHOB</name>
<keyword evidence="3" id="KW-1185">Reference proteome</keyword>
<accession>A0A2R8A880</accession>
<keyword evidence="1" id="KW-0812">Transmembrane</keyword>
<evidence type="ECO:0000313" key="3">
    <source>
        <dbReference type="Proteomes" id="UP000244932"/>
    </source>
</evidence>
<dbReference type="EMBL" id="OMKW01000001">
    <property type="protein sequence ID" value="SPF28441.1"/>
    <property type="molecule type" value="Genomic_DNA"/>
</dbReference>
<sequence>MNDLALVITGGLVGAFISPLLLEMWRQHQREKRWARPRKELLRKMLSASNRTFTSIERLSRTIGASEDETRSLLIELDARGGRMKSGKEAWALISRAPLDQDQEPADDF</sequence>
<evidence type="ECO:0000256" key="1">
    <source>
        <dbReference type="SAM" id="Phobius"/>
    </source>
</evidence>
<dbReference type="RefSeq" id="WP_108781145.1">
    <property type="nucleotide sequence ID" value="NZ_OMKW01000001.1"/>
</dbReference>
<organism evidence="2 3">
    <name type="scientific">Pontivivens insulae</name>
    <dbReference type="NCBI Taxonomy" id="1639689"/>
    <lineage>
        <taxon>Bacteria</taxon>
        <taxon>Pseudomonadati</taxon>
        <taxon>Pseudomonadota</taxon>
        <taxon>Alphaproteobacteria</taxon>
        <taxon>Rhodobacterales</taxon>
        <taxon>Paracoccaceae</taxon>
        <taxon>Pontivivens</taxon>
    </lineage>
</organism>
<keyword evidence="1" id="KW-1133">Transmembrane helix</keyword>
<proteinExistence type="predicted"/>
<gene>
    <name evidence="2" type="ORF">POI8812_00741</name>
</gene>
<feature type="transmembrane region" description="Helical" evidence="1">
    <location>
        <begin position="6"/>
        <end position="25"/>
    </location>
</feature>
<dbReference type="Proteomes" id="UP000244932">
    <property type="component" value="Unassembled WGS sequence"/>
</dbReference>
<protein>
    <submittedName>
        <fullName evidence="2">Uncharacterized protein</fullName>
    </submittedName>
</protein>
<dbReference type="AlphaFoldDB" id="A0A2R8A880"/>
<reference evidence="2 3" key="1">
    <citation type="submission" date="2018-03" db="EMBL/GenBank/DDBJ databases">
        <authorList>
            <person name="Keele B.F."/>
        </authorList>
    </citation>
    <scope>NUCLEOTIDE SEQUENCE [LARGE SCALE GENOMIC DNA]</scope>
    <source>
        <strain evidence="2 3">CeCT 8812</strain>
    </source>
</reference>
<evidence type="ECO:0000313" key="2">
    <source>
        <dbReference type="EMBL" id="SPF28441.1"/>
    </source>
</evidence>
<keyword evidence="1" id="KW-0472">Membrane</keyword>
<dbReference type="OrthoDB" id="7877061at2"/>